<comment type="caution">
    <text evidence="2">The sequence shown here is derived from an EMBL/GenBank/DDBJ whole genome shotgun (WGS) entry which is preliminary data.</text>
</comment>
<sequence>MKNLSIIKRLKQNNSNEVSESVTSEEESEKTVSKNLMIIQELNKRHSLQRPRKTDLHSNNQVQMAKKTQITEKLLMMQCKKKYSSTSEKQYFPPNINNGHSSSEYQRNDSCGRNVNEHTQLQRAENKCNFSSQSKSPNSSMNSSILNSSSSGGSNGSSNYKTALSSEGQDTTLSSQTENDYAGFSVMDSFQESAHDEFLEDYKNANILHLKQPIVDVKNRTKFYDSRGRMEPIDWSVIESEKKEENDPIPQVTKFEQFSIVQNQDYDSKLEEFVKSAPSPDPYFLNFIQNSIEDKCIFDDGHFNDSQLERSENETLIKINKIKNSKNNLDQIKLDPEVEIMFKKTKKKRSLVDTIDDSFLAIKNENSGENCRPLQVNKDNTVTDKTDELIQKSESPLKTKRSSILNLIKKRNARLKENDAVLSNNVKCNSFNLSDGKTKDQTSYKVADLHKFTDEMFDFPKSKSVLTSRKVDSDFKNADSITDITQNLETDNLMSSKYVNTEKIKEIKSYTDDMFNFENPNLNSDSEISVDQLVDDDKKDFIKSYIEEASSYYNNSDLLKPNETESNISNDKITDNSLDSDDTSILKISDLDSSSSSKSSKHSKIWEILRKKQEKKLQEISLNQKYPVLQLNEQGNDKKNYVIEYAKNSSPDVTSDNIVDVSEVDLFSVCQKSSKSLNVLKKRQNNMEYNIPELETTNIRNICTDEIDDVSVKPMVHSEEFKEEEIEIYESEVDSYDSDSQTESTQTAVLNIKHQTPSYEIESPKKLLENKKYDQLNSFINIQYDTKSINSNNSNISNELTPADVLHLHEIIENKNLQDDDRENLKITEISDDQLKTDSECTTITGKAQSNNSPDNSITDSNDIKSNKEIATFKDADTTFDDVSDDEYDFNDIQNLFPWTSGLIQNLTDQKNKIKDMVNLPAIENNDSNKKLSKSETLKNHDNKAITNTSGSNSNAASDEKSVENIQENGPPDYFKKPFIVKSEATVTRSKLNKKLCLLMLSKKKSPISYYKMKQLKQQNKALEPKKPTRDYIPIKDNHVVPKQLQF</sequence>
<feature type="region of interest" description="Disordered" evidence="1">
    <location>
        <begin position="925"/>
        <end position="970"/>
    </location>
</feature>
<feature type="compositionally biased region" description="Polar residues" evidence="1">
    <location>
        <begin position="160"/>
        <end position="175"/>
    </location>
</feature>
<gene>
    <name evidence="2" type="ORF">TKK_010473</name>
</gene>
<organism evidence="2 3">
    <name type="scientific">Trichogramma kaykai</name>
    <dbReference type="NCBI Taxonomy" id="54128"/>
    <lineage>
        <taxon>Eukaryota</taxon>
        <taxon>Metazoa</taxon>
        <taxon>Ecdysozoa</taxon>
        <taxon>Arthropoda</taxon>
        <taxon>Hexapoda</taxon>
        <taxon>Insecta</taxon>
        <taxon>Pterygota</taxon>
        <taxon>Neoptera</taxon>
        <taxon>Endopterygota</taxon>
        <taxon>Hymenoptera</taxon>
        <taxon>Apocrita</taxon>
        <taxon>Proctotrupomorpha</taxon>
        <taxon>Chalcidoidea</taxon>
        <taxon>Trichogrammatidae</taxon>
        <taxon>Trichogramma</taxon>
    </lineage>
</organism>
<keyword evidence="3" id="KW-1185">Reference proteome</keyword>
<dbReference type="AlphaFoldDB" id="A0ABD2WQV5"/>
<feature type="compositionally biased region" description="Polar residues" evidence="1">
    <location>
        <begin position="85"/>
        <end position="123"/>
    </location>
</feature>
<feature type="region of interest" description="Disordered" evidence="1">
    <location>
        <begin position="85"/>
        <end position="175"/>
    </location>
</feature>
<name>A0ABD2WQV5_9HYME</name>
<dbReference type="Proteomes" id="UP001627154">
    <property type="component" value="Unassembled WGS sequence"/>
</dbReference>
<proteinExistence type="predicted"/>
<protein>
    <submittedName>
        <fullName evidence="2">Uncharacterized protein</fullName>
    </submittedName>
</protein>
<feature type="region of interest" description="Disordered" evidence="1">
    <location>
        <begin position="556"/>
        <end position="576"/>
    </location>
</feature>
<feature type="compositionally biased region" description="Low complexity" evidence="1">
    <location>
        <begin position="129"/>
        <end position="159"/>
    </location>
</feature>
<evidence type="ECO:0000313" key="3">
    <source>
        <dbReference type="Proteomes" id="UP001627154"/>
    </source>
</evidence>
<dbReference type="EMBL" id="JBJJXI010000082">
    <property type="protein sequence ID" value="KAL3395362.1"/>
    <property type="molecule type" value="Genomic_DNA"/>
</dbReference>
<evidence type="ECO:0000256" key="1">
    <source>
        <dbReference type="SAM" id="MobiDB-lite"/>
    </source>
</evidence>
<evidence type="ECO:0000313" key="2">
    <source>
        <dbReference type="EMBL" id="KAL3395362.1"/>
    </source>
</evidence>
<reference evidence="2 3" key="1">
    <citation type="journal article" date="2024" name="bioRxiv">
        <title>A reference genome for Trichogramma kaykai: A tiny desert-dwelling parasitoid wasp with competing sex-ratio distorters.</title>
        <authorList>
            <person name="Culotta J."/>
            <person name="Lindsey A.R."/>
        </authorList>
    </citation>
    <scope>NUCLEOTIDE SEQUENCE [LARGE SCALE GENOMIC DNA]</scope>
    <source>
        <strain evidence="2 3">KSX58</strain>
    </source>
</reference>
<feature type="compositionally biased region" description="Low complexity" evidence="1">
    <location>
        <begin position="947"/>
        <end position="957"/>
    </location>
</feature>
<accession>A0ABD2WQV5</accession>
<feature type="compositionally biased region" description="Basic and acidic residues" evidence="1">
    <location>
        <begin position="927"/>
        <end position="944"/>
    </location>
</feature>